<evidence type="ECO:0000313" key="3">
    <source>
        <dbReference type="Proteomes" id="UP000682358"/>
    </source>
</evidence>
<dbReference type="GO" id="GO:0009289">
    <property type="term" value="C:pilus"/>
    <property type="evidence" value="ECO:0007669"/>
    <property type="project" value="InterPro"/>
</dbReference>
<reference evidence="2" key="1">
    <citation type="submission" date="2023-04" db="EMBL/GenBank/DDBJ databases">
        <title>Co-integrate Col3M blaNDM-1-harbouring plasmids in clinical Providencia rettgeri isolates from Argentina.</title>
        <authorList>
            <person name="de Belder D."/>
            <person name="Martino F."/>
            <person name="Tijet N."/>
            <person name="Melano R.G."/>
            <person name="Faccone D."/>
            <person name="de Mendieta J.M."/>
            <person name="Rapoport M."/>
            <person name="Albornoz E."/>
            <person name="Petroni A."/>
            <person name="Tuduri E."/>
            <person name="Derdoy L."/>
            <person name="Cogut S."/>
            <person name="Errecalde L."/>
            <person name="Pasteran F."/>
            <person name="Corso A."/>
            <person name="Gomez S.A."/>
        </authorList>
    </citation>
    <scope>NUCLEOTIDE SEQUENCE</scope>
    <source>
        <strain evidence="2">PreM15628</strain>
        <plasmid evidence="2">p15628A_320</plasmid>
    </source>
</reference>
<evidence type="ECO:0000313" key="2">
    <source>
        <dbReference type="EMBL" id="WHT95741.1"/>
    </source>
</evidence>
<feature type="chain" id="PRO_5042493841" evidence="1">
    <location>
        <begin position="28"/>
        <end position="193"/>
    </location>
</feature>
<keyword evidence="2" id="KW-0614">Plasmid</keyword>
<dbReference type="GO" id="GO:0007155">
    <property type="term" value="P:cell adhesion"/>
    <property type="evidence" value="ECO:0007669"/>
    <property type="project" value="InterPro"/>
</dbReference>
<dbReference type="Proteomes" id="UP000682358">
    <property type="component" value="Plasmid p15628A_320"/>
</dbReference>
<accession>A0AAJ6K2M6</accession>
<dbReference type="EMBL" id="CP123373">
    <property type="protein sequence ID" value="WHT95741.1"/>
    <property type="molecule type" value="Genomic_DNA"/>
</dbReference>
<dbReference type="SUPFAM" id="SSF49401">
    <property type="entry name" value="Bacterial adhesins"/>
    <property type="match status" value="1"/>
</dbReference>
<dbReference type="InterPro" id="IPR036937">
    <property type="entry name" value="Adhesion_dom_fimbrial_sf"/>
</dbReference>
<dbReference type="Gene3D" id="2.60.40.1090">
    <property type="entry name" value="Fimbrial-type adhesion domain"/>
    <property type="match status" value="1"/>
</dbReference>
<protein>
    <submittedName>
        <fullName evidence="2">Fimbrial-like protein</fullName>
    </submittedName>
</protein>
<evidence type="ECO:0000256" key="1">
    <source>
        <dbReference type="SAM" id="SignalP"/>
    </source>
</evidence>
<proteinExistence type="predicted"/>
<feature type="signal peptide" evidence="1">
    <location>
        <begin position="1"/>
        <end position="27"/>
    </location>
</feature>
<name>A0AAJ6K2M6_PRORE</name>
<dbReference type="AlphaFoldDB" id="A0AAJ6K2M6"/>
<geneLocation type="plasmid" evidence="2 3">
    <name>p15628A_320</name>
</geneLocation>
<gene>
    <name evidence="2" type="ORF">KOF27_21220</name>
</gene>
<dbReference type="RefSeq" id="WP_283656796.1">
    <property type="nucleotide sequence ID" value="NZ_CP123366.1"/>
</dbReference>
<keyword evidence="1" id="KW-0732">Signal</keyword>
<sequence>MEKFNKRVGASALFGLSALMMSLSAGAATTASTEFSATIAFEGACDITAPTQVEFNSGNDVLPSDIESDAASATETFNLTLANCKGVNVTPRITIAGTSNAETGETLFLDAASTATGYGILLSTAGNANFKANPNLAATKTISVIDDWDLETNLTALNGTIPMTAKISCGDCEADGRLGGELKSNVTFEFKYD</sequence>
<dbReference type="InterPro" id="IPR008966">
    <property type="entry name" value="Adhesion_dom_sf"/>
</dbReference>
<organism evidence="2 3">
    <name type="scientific">Providencia rettgeri</name>
    <dbReference type="NCBI Taxonomy" id="587"/>
    <lineage>
        <taxon>Bacteria</taxon>
        <taxon>Pseudomonadati</taxon>
        <taxon>Pseudomonadota</taxon>
        <taxon>Gammaproteobacteria</taxon>
        <taxon>Enterobacterales</taxon>
        <taxon>Morganellaceae</taxon>
        <taxon>Providencia</taxon>
    </lineage>
</organism>